<dbReference type="Proteomes" id="UP000190814">
    <property type="component" value="Unassembled WGS sequence"/>
</dbReference>
<accession>A0A1T4VVN5</accession>
<reference evidence="4 5" key="1">
    <citation type="submission" date="2017-02" db="EMBL/GenBank/DDBJ databases">
        <authorList>
            <person name="Peterson S.W."/>
        </authorList>
    </citation>
    <scope>NUCLEOTIDE SEQUENCE [LARGE SCALE GENOMIC DNA]</scope>
    <source>
        <strain evidence="4 5">ATCC 35992</strain>
    </source>
</reference>
<feature type="transmembrane region" description="Helical" evidence="2">
    <location>
        <begin position="349"/>
        <end position="373"/>
    </location>
</feature>
<feature type="domain" description="YhaN AAA" evidence="3">
    <location>
        <begin position="1"/>
        <end position="132"/>
    </location>
</feature>
<protein>
    <submittedName>
        <fullName evidence="4">AAA domain-containing protein</fullName>
    </submittedName>
</protein>
<organism evidence="4 5">
    <name type="scientific">Eubacterium uniforme</name>
    <dbReference type="NCBI Taxonomy" id="39495"/>
    <lineage>
        <taxon>Bacteria</taxon>
        <taxon>Bacillati</taxon>
        <taxon>Bacillota</taxon>
        <taxon>Clostridia</taxon>
        <taxon>Eubacteriales</taxon>
        <taxon>Eubacteriaceae</taxon>
        <taxon>Eubacterium</taxon>
    </lineage>
</organism>
<keyword evidence="2" id="KW-0812">Transmembrane</keyword>
<dbReference type="EMBL" id="FUXZ01000010">
    <property type="protein sequence ID" value="SKA69074.1"/>
    <property type="molecule type" value="Genomic_DNA"/>
</dbReference>
<name>A0A1T4VVN5_9FIRM</name>
<dbReference type="InterPro" id="IPR038734">
    <property type="entry name" value="YhaN_AAA"/>
</dbReference>
<evidence type="ECO:0000256" key="2">
    <source>
        <dbReference type="SAM" id="Phobius"/>
    </source>
</evidence>
<dbReference type="SUPFAM" id="SSF52540">
    <property type="entry name" value="P-loop containing nucleoside triphosphate hydrolases"/>
    <property type="match status" value="1"/>
</dbReference>
<feature type="transmembrane region" description="Helical" evidence="2">
    <location>
        <begin position="315"/>
        <end position="337"/>
    </location>
</feature>
<evidence type="ECO:0000313" key="5">
    <source>
        <dbReference type="Proteomes" id="UP000190814"/>
    </source>
</evidence>
<dbReference type="PANTHER" id="PTHR41259:SF1">
    <property type="entry name" value="DOUBLE-STRAND BREAK REPAIR RAD50 ATPASE, PUTATIVE-RELATED"/>
    <property type="match status" value="1"/>
</dbReference>
<gene>
    <name evidence="4" type="ORF">SAMN02745111_01760</name>
</gene>
<keyword evidence="1" id="KW-0175">Coiled coil</keyword>
<keyword evidence="5" id="KW-1185">Reference proteome</keyword>
<evidence type="ECO:0000256" key="1">
    <source>
        <dbReference type="SAM" id="Coils"/>
    </source>
</evidence>
<dbReference type="STRING" id="39495.SAMN02745111_01760"/>
<keyword evidence="2" id="KW-1133">Transmembrane helix</keyword>
<dbReference type="InterPro" id="IPR027417">
    <property type="entry name" value="P-loop_NTPase"/>
</dbReference>
<dbReference type="RefSeq" id="WP_159444352.1">
    <property type="nucleotide sequence ID" value="NZ_FUXZ01000010.1"/>
</dbReference>
<dbReference type="PANTHER" id="PTHR41259">
    <property type="entry name" value="DOUBLE-STRAND BREAK REPAIR RAD50 ATPASE, PUTATIVE-RELATED"/>
    <property type="match status" value="1"/>
</dbReference>
<feature type="coiled-coil region" evidence="1">
    <location>
        <begin position="253"/>
        <end position="287"/>
    </location>
</feature>
<proteinExistence type="predicted"/>
<keyword evidence="2" id="KW-0472">Membrane</keyword>
<dbReference type="Pfam" id="PF13514">
    <property type="entry name" value="AAA_27"/>
    <property type="match status" value="1"/>
</dbReference>
<dbReference type="OrthoDB" id="9764467at2"/>
<evidence type="ECO:0000259" key="3">
    <source>
        <dbReference type="Pfam" id="PF13514"/>
    </source>
</evidence>
<sequence length="641" mass="73347">MIIKEINITNFGKFKDKTINFEKGMNIIYGENEAGKTTIHTFIRGMLFGIEKTRGRSSDNDAYTKYEPWDNPAVYAGSMIIESKGVNYRIERNFNKDYKSVDVINIDEGRTLSTDEINALFEGFDENCYYNTISVSQLGGATDKELELILKNYAANLGATKTTELDVKAAMEKLNNKKKEIRNSFAGESEVALKSNLKSMSEEMDALLVEENNVEKNISRNKDRLYVANDKYNRLKSAQSEYDENALVKKGQLDVLKSQHDTMQMEIDNLRNEKEELKEKRYALMDKLEDVDVRDPEEVDELIARIKKQKALPSLFGIFLMMVSLVGGIIFFVSYAIDFVLPYLPDFETYLLCGGVCGGVFVFSLGLCIGSIIKKGRYKKKEITRLNGLRETVSEISNLKKAIDENDERMQKMSKRLFDVNKDINEQDENKLETVDNAKDIEQLAREMDDLKELISKDEWNLEHNREKYEQLSADKSLLLERLDRFKVNTLEADAADLALKTIEDIAKEVRDNFGNKLNEEASRYMSSITEGKYDKIVIDDKLNISINSPNRLLKSSHLSKGTLEQIYLSLRLAAADILFGDDTKPILMDDAFAMYDNKRMGRALEFLNENLDQVIIFSCHTREKVMADKLGLEYNLIKLG</sequence>
<dbReference type="AlphaFoldDB" id="A0A1T4VVN5"/>
<dbReference type="Gene3D" id="3.40.50.300">
    <property type="entry name" value="P-loop containing nucleotide triphosphate hydrolases"/>
    <property type="match status" value="2"/>
</dbReference>
<feature type="coiled-coil region" evidence="1">
    <location>
        <begin position="389"/>
        <end position="416"/>
    </location>
</feature>
<evidence type="ECO:0000313" key="4">
    <source>
        <dbReference type="EMBL" id="SKA69074.1"/>
    </source>
</evidence>